<feature type="domain" description="HTH cro/C1-type" evidence="1">
    <location>
        <begin position="26"/>
        <end position="62"/>
    </location>
</feature>
<dbReference type="SUPFAM" id="SSF47413">
    <property type="entry name" value="lambda repressor-like DNA-binding domains"/>
    <property type="match status" value="1"/>
</dbReference>
<protein>
    <recommendedName>
        <fullName evidence="1">HTH cro/C1-type domain-containing protein</fullName>
    </recommendedName>
</protein>
<proteinExistence type="predicted"/>
<dbReference type="InterPro" id="IPR010982">
    <property type="entry name" value="Lambda_DNA-bd_dom_sf"/>
</dbReference>
<dbReference type="Proteomes" id="UP000215590">
    <property type="component" value="Unassembled WGS sequence"/>
</dbReference>
<dbReference type="GO" id="GO:0003677">
    <property type="term" value="F:DNA binding"/>
    <property type="evidence" value="ECO:0007669"/>
    <property type="project" value="InterPro"/>
</dbReference>
<sequence length="263" mass="30175">MPHPVARNLRYICAQEGSVSHVCRSLGFNRQQFARYIQGKSLPSARNMIRICEYFQIDEDSLALPHNEFLMRLRASHPVSPAVAPNSPFYLLPGSGRQLRSLIGTYHAHYLSPSRPGRIIKALVQFAEHDGRFTSRTIERLRDPHTGKMLTARYEGIFSERDNNIFVIEWGRSTGDISETIISPLYRNLPNYLNGMTLGLSWRTKGPFATRTIWSRIPMKVSARDAISQCGSFRPDSRALDETTRRFFQDLETRTLHLLHQDD</sequence>
<keyword evidence="3" id="KW-1185">Reference proteome</keyword>
<evidence type="ECO:0000259" key="1">
    <source>
        <dbReference type="PROSITE" id="PS50943"/>
    </source>
</evidence>
<dbReference type="AlphaFoldDB" id="A0A256F1V3"/>
<dbReference type="Gene3D" id="1.10.260.40">
    <property type="entry name" value="lambda repressor-like DNA-binding domains"/>
    <property type="match status" value="1"/>
</dbReference>
<gene>
    <name evidence="2" type="ORF">CEV31_3933</name>
</gene>
<evidence type="ECO:0000313" key="2">
    <source>
        <dbReference type="EMBL" id="OYR08834.1"/>
    </source>
</evidence>
<reference evidence="2 3" key="1">
    <citation type="submission" date="2017-07" db="EMBL/GenBank/DDBJ databases">
        <title>Phylogenetic study on the rhizospheric bacterium Ochrobactrum sp. A44.</title>
        <authorList>
            <person name="Krzyzanowska D.M."/>
            <person name="Ossowicki A."/>
            <person name="Rajewska M."/>
            <person name="Maciag T."/>
            <person name="Kaczynski Z."/>
            <person name="Czerwicka M."/>
            <person name="Jafra S."/>
        </authorList>
    </citation>
    <scope>NUCLEOTIDE SEQUENCE [LARGE SCALE GENOMIC DNA]</scope>
    <source>
        <strain evidence="2 3">DSM 7216</strain>
    </source>
</reference>
<accession>A0A256F1V3</accession>
<organism evidence="2 3">
    <name type="scientific">Brucella thiophenivorans</name>
    <dbReference type="NCBI Taxonomy" id="571255"/>
    <lineage>
        <taxon>Bacteria</taxon>
        <taxon>Pseudomonadati</taxon>
        <taxon>Pseudomonadota</taxon>
        <taxon>Alphaproteobacteria</taxon>
        <taxon>Hyphomicrobiales</taxon>
        <taxon>Brucellaceae</taxon>
        <taxon>Brucella/Ochrobactrum group</taxon>
        <taxon>Brucella</taxon>
    </lineage>
</organism>
<dbReference type="EMBL" id="NNRJ01000065">
    <property type="protein sequence ID" value="OYR08834.1"/>
    <property type="molecule type" value="Genomic_DNA"/>
</dbReference>
<evidence type="ECO:0000313" key="3">
    <source>
        <dbReference type="Proteomes" id="UP000215590"/>
    </source>
</evidence>
<comment type="caution">
    <text evidence="2">The sequence shown here is derived from an EMBL/GenBank/DDBJ whole genome shotgun (WGS) entry which is preliminary data.</text>
</comment>
<dbReference type="InterPro" id="IPR001387">
    <property type="entry name" value="Cro/C1-type_HTH"/>
</dbReference>
<dbReference type="CDD" id="cd00093">
    <property type="entry name" value="HTH_XRE"/>
    <property type="match status" value="1"/>
</dbReference>
<dbReference type="PROSITE" id="PS50943">
    <property type="entry name" value="HTH_CROC1"/>
    <property type="match status" value="1"/>
</dbReference>
<name>A0A256F1V3_9HYPH</name>